<keyword evidence="3" id="KW-1185">Reference proteome</keyword>
<name>A0A917K7Y8_9PROT</name>
<reference evidence="2" key="2">
    <citation type="submission" date="2020-09" db="EMBL/GenBank/DDBJ databases">
        <authorList>
            <person name="Sun Q."/>
            <person name="Zhou Y."/>
        </authorList>
    </citation>
    <scope>NUCLEOTIDE SEQUENCE</scope>
    <source>
        <strain evidence="2">CGMCC 1.3617</strain>
    </source>
</reference>
<comment type="caution">
    <text evidence="2">The sequence shown here is derived from an EMBL/GenBank/DDBJ whole genome shotgun (WGS) entry which is preliminary data.</text>
</comment>
<dbReference type="RefSeq" id="WP_188965456.1">
    <property type="nucleotide sequence ID" value="NZ_BMKW01000001.1"/>
</dbReference>
<proteinExistence type="predicted"/>
<feature type="transmembrane region" description="Helical" evidence="1">
    <location>
        <begin position="374"/>
        <end position="392"/>
    </location>
</feature>
<feature type="transmembrane region" description="Helical" evidence="1">
    <location>
        <begin position="493"/>
        <end position="512"/>
    </location>
</feature>
<protein>
    <submittedName>
        <fullName evidence="2">Uncharacterized protein</fullName>
    </submittedName>
</protein>
<accession>A0A917K7Y8</accession>
<feature type="transmembrane region" description="Helical" evidence="1">
    <location>
        <begin position="299"/>
        <end position="323"/>
    </location>
</feature>
<organism evidence="2 3">
    <name type="scientific">Neoroseomonas lacus</name>
    <dbReference type="NCBI Taxonomy" id="287609"/>
    <lineage>
        <taxon>Bacteria</taxon>
        <taxon>Pseudomonadati</taxon>
        <taxon>Pseudomonadota</taxon>
        <taxon>Alphaproteobacteria</taxon>
        <taxon>Acetobacterales</taxon>
        <taxon>Acetobacteraceae</taxon>
        <taxon>Neoroseomonas</taxon>
    </lineage>
</organism>
<evidence type="ECO:0000313" key="3">
    <source>
        <dbReference type="Proteomes" id="UP000661507"/>
    </source>
</evidence>
<evidence type="ECO:0000313" key="2">
    <source>
        <dbReference type="EMBL" id="GGJ02429.1"/>
    </source>
</evidence>
<dbReference type="Proteomes" id="UP000661507">
    <property type="component" value="Unassembled WGS sequence"/>
</dbReference>
<feature type="transmembrane region" description="Helical" evidence="1">
    <location>
        <begin position="449"/>
        <end position="473"/>
    </location>
</feature>
<keyword evidence="1" id="KW-0472">Membrane</keyword>
<gene>
    <name evidence="2" type="ORF">GCM10011320_06550</name>
</gene>
<keyword evidence="1" id="KW-0812">Transmembrane</keyword>
<evidence type="ECO:0000256" key="1">
    <source>
        <dbReference type="SAM" id="Phobius"/>
    </source>
</evidence>
<dbReference type="EMBL" id="BMKW01000001">
    <property type="protein sequence ID" value="GGJ02429.1"/>
    <property type="molecule type" value="Genomic_DNA"/>
</dbReference>
<feature type="transmembrane region" description="Helical" evidence="1">
    <location>
        <begin position="404"/>
        <end position="428"/>
    </location>
</feature>
<keyword evidence="1" id="KW-1133">Transmembrane helix</keyword>
<dbReference type="AlphaFoldDB" id="A0A917K7Y8"/>
<sequence length="893" mass="96995">MPAVATHTAIMLLARARLKDLSAVLDARIRAYPANQQPLVLERRLLDLANQAIAAFAADPLAPQDVLGGAALGAGVSKLAVMGAMGPDIPAFSNLLQPGQAWLFDTVHKASPDSDREFVIAHTTDLAFDIWAKALPRIRAEVAQDKQDVALQRVRAYVLGHLCHVAGDLVSHPFIADIEWHLGTDAREKLSHADGEGSHDAASAQRVFGRGGLRDGPDWEGAWPKPGDEVPDQLFAAYTEALETVLSAQSNRPKGLADFERILQSLEPPVLDDGFIKDGYETLKSGIIRHVYDRGAPGWALLLTPAMLPIIALPFLALALPGLRFLPLNSNEADTERQVFEMIAHAIYPATLSGVIYQAISMSVSMRGEKPRQVLSLVSLIVHLIPAVLFYVESGRQAWPPEVRWTLLFALPLAIQGIFMGFTIADLTRKTEGSKLHKRRAVTTLLPPLFTIGMLVVWAVFLLVFVGFLAITATISGIAELASDDGFNPVAPAFWIAAVAWFVLGIVLWVWASFKLRDIKLPETPDLFAAQKRHVVRLFDEETLYLDPVAPNPRVFPSGRRALARLWWTGEGTMSIRSDRFGLVFRLNHGGADRPDQVVPAPVAPMTLAEYLTFLTATIQDHAGATGSLQARALQPAEDYELPPGAVFAAHGDGGSTEEEVRDGAARLIALGTADDDAAHVLQHAPKVWQSIRFGPLAPVARTVLDREGEQTGIEAANGYAYVHDHNAAQGRGRIDSDSLMSLAGDLGALLCLGAMPHLGGPDNERIFQVFRNWSLDRRRVNEWRMLIAGRAWSEKTGPDRYDAAMPQGAHGPADQAAWRAPIGAAAAGEAENTALAQGWVPAFRKWLDVMREPAQDPNAAAAFRPDDPTNRALSRAVAWLLDLPEPATRVNG</sequence>
<reference evidence="2" key="1">
    <citation type="journal article" date="2014" name="Int. J. Syst. Evol. Microbiol.">
        <title>Complete genome sequence of Corynebacterium casei LMG S-19264T (=DSM 44701T), isolated from a smear-ripened cheese.</title>
        <authorList>
            <consortium name="US DOE Joint Genome Institute (JGI-PGF)"/>
            <person name="Walter F."/>
            <person name="Albersmeier A."/>
            <person name="Kalinowski J."/>
            <person name="Ruckert C."/>
        </authorList>
    </citation>
    <scope>NUCLEOTIDE SEQUENCE</scope>
    <source>
        <strain evidence="2">CGMCC 1.3617</strain>
    </source>
</reference>
<feature type="transmembrane region" description="Helical" evidence="1">
    <location>
        <begin position="343"/>
        <end position="362"/>
    </location>
</feature>